<evidence type="ECO:0000256" key="1">
    <source>
        <dbReference type="ARBA" id="ARBA00023015"/>
    </source>
</evidence>
<evidence type="ECO:0000256" key="3">
    <source>
        <dbReference type="ARBA" id="ARBA00023163"/>
    </source>
</evidence>
<evidence type="ECO:0000313" key="5">
    <source>
        <dbReference type="EMBL" id="WCT79440.1"/>
    </source>
</evidence>
<keyword evidence="5" id="KW-0614">Plasmid</keyword>
<sequence>MGATALNRNGRSVADRIGVSMRQLQRAFLPDGISPRQFIVNARLDEAARKIALCGDREPTRIIDIALDVGFNDVSHFSRTFRRRFGCSPSRFRGQ</sequence>
<keyword evidence="1" id="KW-0805">Transcription regulation</keyword>
<dbReference type="InterPro" id="IPR009057">
    <property type="entry name" value="Homeodomain-like_sf"/>
</dbReference>
<evidence type="ECO:0000256" key="2">
    <source>
        <dbReference type="ARBA" id="ARBA00023125"/>
    </source>
</evidence>
<dbReference type="Proteomes" id="UP001218231">
    <property type="component" value="Plasmid unnamed1"/>
</dbReference>
<evidence type="ECO:0000313" key="6">
    <source>
        <dbReference type="Proteomes" id="UP001218231"/>
    </source>
</evidence>
<keyword evidence="6" id="KW-1185">Reference proteome</keyword>
<dbReference type="EMBL" id="CP117418">
    <property type="protein sequence ID" value="WCT79440.1"/>
    <property type="molecule type" value="Genomic_DNA"/>
</dbReference>
<keyword evidence="2" id="KW-0238">DNA-binding</keyword>
<dbReference type="InterPro" id="IPR020449">
    <property type="entry name" value="Tscrpt_reg_AraC-type_HTH"/>
</dbReference>
<dbReference type="SMART" id="SM00342">
    <property type="entry name" value="HTH_ARAC"/>
    <property type="match status" value="1"/>
</dbReference>
<keyword evidence="3" id="KW-0804">Transcription</keyword>
<gene>
    <name evidence="5" type="ORF">PQ457_20830</name>
</gene>
<protein>
    <submittedName>
        <fullName evidence="5">Helix-turn-helix transcriptional regulator</fullName>
    </submittedName>
</protein>
<organism evidence="5 6">
    <name type="scientific">Novosphingobium humi</name>
    <dbReference type="NCBI Taxonomy" id="2282397"/>
    <lineage>
        <taxon>Bacteria</taxon>
        <taxon>Pseudomonadati</taxon>
        <taxon>Pseudomonadota</taxon>
        <taxon>Alphaproteobacteria</taxon>
        <taxon>Sphingomonadales</taxon>
        <taxon>Sphingomonadaceae</taxon>
        <taxon>Novosphingobium</taxon>
    </lineage>
</organism>
<name>A0ABY7U2V2_9SPHN</name>
<dbReference type="PRINTS" id="PR00032">
    <property type="entry name" value="HTHARAC"/>
</dbReference>
<proteinExistence type="predicted"/>
<dbReference type="PANTHER" id="PTHR46796:SF6">
    <property type="entry name" value="ARAC SUBFAMILY"/>
    <property type="match status" value="1"/>
</dbReference>
<dbReference type="Pfam" id="PF12833">
    <property type="entry name" value="HTH_18"/>
    <property type="match status" value="1"/>
</dbReference>
<dbReference type="RefSeq" id="WP_273619714.1">
    <property type="nucleotide sequence ID" value="NZ_CP117418.1"/>
</dbReference>
<geneLocation type="plasmid" evidence="5 6">
    <name>unnamed1</name>
</geneLocation>
<evidence type="ECO:0000259" key="4">
    <source>
        <dbReference type="PROSITE" id="PS01124"/>
    </source>
</evidence>
<accession>A0ABY7U2V2</accession>
<dbReference type="InterPro" id="IPR018060">
    <property type="entry name" value="HTH_AraC"/>
</dbReference>
<dbReference type="SUPFAM" id="SSF46689">
    <property type="entry name" value="Homeodomain-like"/>
    <property type="match status" value="1"/>
</dbReference>
<reference evidence="5 6" key="1">
    <citation type="submission" date="2023-02" db="EMBL/GenBank/DDBJ databases">
        <title>Genome sequence of Novosphingobium humi KACC 19094.</title>
        <authorList>
            <person name="Kim S."/>
            <person name="Heo J."/>
            <person name="Kwon S.-W."/>
        </authorList>
    </citation>
    <scope>NUCLEOTIDE SEQUENCE [LARGE SCALE GENOMIC DNA]</scope>
    <source>
        <strain evidence="5 6">KACC 19094</strain>
        <plasmid evidence="5 6">unnamed1</plasmid>
    </source>
</reference>
<dbReference type="InterPro" id="IPR050204">
    <property type="entry name" value="AraC_XylS_family_regulators"/>
</dbReference>
<dbReference type="PANTHER" id="PTHR46796">
    <property type="entry name" value="HTH-TYPE TRANSCRIPTIONAL ACTIVATOR RHAS-RELATED"/>
    <property type="match status" value="1"/>
</dbReference>
<dbReference type="Gene3D" id="1.10.10.60">
    <property type="entry name" value="Homeodomain-like"/>
    <property type="match status" value="1"/>
</dbReference>
<dbReference type="PROSITE" id="PS01124">
    <property type="entry name" value="HTH_ARAC_FAMILY_2"/>
    <property type="match status" value="1"/>
</dbReference>
<feature type="domain" description="HTH araC/xylS-type" evidence="4">
    <location>
        <begin position="12"/>
        <end position="95"/>
    </location>
</feature>